<dbReference type="AlphaFoldDB" id="A0A3P3WB72"/>
<dbReference type="Proteomes" id="UP000275719">
    <property type="component" value="Unassembled WGS sequence"/>
</dbReference>
<keyword evidence="2" id="KW-1185">Reference proteome</keyword>
<evidence type="ECO:0000313" key="2">
    <source>
        <dbReference type="Proteomes" id="UP000275719"/>
    </source>
</evidence>
<evidence type="ECO:0000313" key="1">
    <source>
        <dbReference type="EMBL" id="RRJ91567.1"/>
    </source>
</evidence>
<comment type="caution">
    <text evidence="1">The sequence shown here is derived from an EMBL/GenBank/DDBJ whole genome shotgun (WGS) entry which is preliminary data.</text>
</comment>
<organism evidence="1 2">
    <name type="scientific">Paenimyroides tangerinum</name>
    <dbReference type="NCBI Taxonomy" id="2488728"/>
    <lineage>
        <taxon>Bacteria</taxon>
        <taxon>Pseudomonadati</taxon>
        <taxon>Bacteroidota</taxon>
        <taxon>Flavobacteriia</taxon>
        <taxon>Flavobacteriales</taxon>
        <taxon>Flavobacteriaceae</taxon>
        <taxon>Paenimyroides</taxon>
    </lineage>
</organism>
<dbReference type="OrthoDB" id="795031at2"/>
<name>A0A3P3WB72_9FLAO</name>
<protein>
    <submittedName>
        <fullName evidence="1">Uncharacterized protein</fullName>
    </submittedName>
</protein>
<reference evidence="1 2" key="1">
    <citation type="submission" date="2018-11" db="EMBL/GenBank/DDBJ databases">
        <title>Flavobacterium sp. nov., YIM 102701-2 draft genome.</title>
        <authorList>
            <person name="Li G."/>
            <person name="Jiang Y."/>
        </authorList>
    </citation>
    <scope>NUCLEOTIDE SEQUENCE [LARGE SCALE GENOMIC DNA]</scope>
    <source>
        <strain evidence="1 2">YIM 102701-2</strain>
    </source>
</reference>
<dbReference type="RefSeq" id="WP_125018499.1">
    <property type="nucleotide sequence ID" value="NZ_RQVQ01000010.1"/>
</dbReference>
<accession>A0A3P3WB72</accession>
<gene>
    <name evidence="1" type="ORF">EG240_06060</name>
</gene>
<sequence length="275" mass="32209">MKKLLPLLFFCILQISCGEKVSKDEFDSIKAENEKLKIELEDLKFGPAKLLSQIKKLINSKDYYKAKSEIETLINKHPTSDQTVEAKKLLIDVDANIKALDLANEIEKNKLEKAEKERLANSTKKLRSRKDDIKGITWYYDKTTTDYNDRNSFHLYMGQREGGKPWLRFRIQYKSDDWLFINSYIIKTDNNSYTISTTRDEVERDNGYGGIWEWYDVPIDNNLYNIVKDVMNSKSVKLRYNGKQYYDDRKVSENEKKALQNILDAYEALGGDTNF</sequence>
<proteinExistence type="predicted"/>
<dbReference type="EMBL" id="RQVQ01000010">
    <property type="protein sequence ID" value="RRJ91567.1"/>
    <property type="molecule type" value="Genomic_DNA"/>
</dbReference>